<evidence type="ECO:0000313" key="2">
    <source>
        <dbReference type="Proteomes" id="UP000288024"/>
    </source>
</evidence>
<accession>A0A3S2UV40</accession>
<name>A0A3S2UV40_9BACI</name>
<protein>
    <submittedName>
        <fullName evidence="1">Uncharacterized protein</fullName>
    </submittedName>
</protein>
<proteinExistence type="predicted"/>
<evidence type="ECO:0000313" key="1">
    <source>
        <dbReference type="EMBL" id="RVT59479.1"/>
    </source>
</evidence>
<dbReference type="InterPro" id="IPR031707">
    <property type="entry name" value="AbiGii_2"/>
</dbReference>
<organism evidence="1 2">
    <name type="scientific">Niallia taxi</name>
    <dbReference type="NCBI Taxonomy" id="2499688"/>
    <lineage>
        <taxon>Bacteria</taxon>
        <taxon>Bacillati</taxon>
        <taxon>Bacillota</taxon>
        <taxon>Bacilli</taxon>
        <taxon>Bacillales</taxon>
        <taxon>Bacillaceae</taxon>
        <taxon>Niallia</taxon>
    </lineage>
</organism>
<dbReference type="Pfam" id="PF16873">
    <property type="entry name" value="AbiGii_2"/>
    <property type="match status" value="1"/>
</dbReference>
<dbReference type="Proteomes" id="UP000288024">
    <property type="component" value="Unassembled WGS sequence"/>
</dbReference>
<reference evidence="1 2" key="1">
    <citation type="submission" date="2019-01" db="EMBL/GenBank/DDBJ databases">
        <title>Bacillus sp. M5HDSG1-1, whole genome shotgun sequence.</title>
        <authorList>
            <person name="Tuo L."/>
        </authorList>
    </citation>
    <scope>NUCLEOTIDE SEQUENCE [LARGE SCALE GENOMIC DNA]</scope>
    <source>
        <strain evidence="1 2">M5HDSG1-1</strain>
    </source>
</reference>
<gene>
    <name evidence="1" type="ORF">EM808_19485</name>
</gene>
<dbReference type="RefSeq" id="WP_127739875.1">
    <property type="nucleotide sequence ID" value="NZ_CAJCKN010000005.1"/>
</dbReference>
<sequence>MFTNFEKAFFKQNEIDQKIPAEVMQSLNEKLPEGFVYTDLGEGAAGLLPNTGGDFQLSGFSVQLPADLPDDLKPSTFFELIEYMYRTQTKIKLISKNNIIKINNKEFDIDELLKLPFSDLEVRDSEFYMVPKPFQNPFKVILESDEVKREFLMKRQPYPHMHKSLFKSIDNSVLEISYLIDEINNQIKFNFTLDIDKTKDIKQLIEALKIYKACMNGHIKINKQPLPQATDSKTELTSIDENINFWVKVLKLQSLLGVNFIPTSEIKHNDVLLVEELYRSLYENKPFKEYIKLNDLTLNGVRGVNPKELIDQSLSFQFIRNSKKELFGCEIELFSLIGYFDFKVIGVNILDNDKYMLETEPTPTKKTFQTTIHFINEINAKRYQEEKDMDVFQNAEEIIL</sequence>
<dbReference type="GeneID" id="87619144"/>
<comment type="caution">
    <text evidence="1">The sequence shown here is derived from an EMBL/GenBank/DDBJ whole genome shotgun (WGS) entry which is preliminary data.</text>
</comment>
<dbReference type="AlphaFoldDB" id="A0A3S2UV40"/>
<keyword evidence="2" id="KW-1185">Reference proteome</keyword>
<dbReference type="EMBL" id="RZTZ01000009">
    <property type="protein sequence ID" value="RVT59479.1"/>
    <property type="molecule type" value="Genomic_DNA"/>
</dbReference>